<protein>
    <submittedName>
        <fullName evidence="1">Uncharacterized protein</fullName>
    </submittedName>
</protein>
<keyword evidence="2" id="KW-1185">Reference proteome</keyword>
<proteinExistence type="predicted"/>
<sequence>MDHPSNGSYLTPSDHILFPNKTSEGIDMLTFLMFHLLLLTVYSAPEASALAVLFGWGAANVLTHVASQNKQDPLCHAINVNPSGCLPFERLRPRISSGHGTLAEISVRRMISLRE</sequence>
<reference evidence="1 2" key="1">
    <citation type="journal article" date="2019" name="Commun. Biol.">
        <title>The bagworm genome reveals a unique fibroin gene that provides high tensile strength.</title>
        <authorList>
            <person name="Kono N."/>
            <person name="Nakamura H."/>
            <person name="Ohtoshi R."/>
            <person name="Tomita M."/>
            <person name="Numata K."/>
            <person name="Arakawa K."/>
        </authorList>
    </citation>
    <scope>NUCLEOTIDE SEQUENCE [LARGE SCALE GENOMIC DNA]</scope>
</reference>
<gene>
    <name evidence="1" type="ORF">EVAR_14697_1</name>
</gene>
<dbReference type="OrthoDB" id="7476538at2759"/>
<evidence type="ECO:0000313" key="1">
    <source>
        <dbReference type="EMBL" id="GBP20448.1"/>
    </source>
</evidence>
<name>A0A4C1U2G7_EUMVA</name>
<accession>A0A4C1U2G7</accession>
<organism evidence="1 2">
    <name type="scientific">Eumeta variegata</name>
    <name type="common">Bagworm moth</name>
    <name type="synonym">Eumeta japonica</name>
    <dbReference type="NCBI Taxonomy" id="151549"/>
    <lineage>
        <taxon>Eukaryota</taxon>
        <taxon>Metazoa</taxon>
        <taxon>Ecdysozoa</taxon>
        <taxon>Arthropoda</taxon>
        <taxon>Hexapoda</taxon>
        <taxon>Insecta</taxon>
        <taxon>Pterygota</taxon>
        <taxon>Neoptera</taxon>
        <taxon>Endopterygota</taxon>
        <taxon>Lepidoptera</taxon>
        <taxon>Glossata</taxon>
        <taxon>Ditrysia</taxon>
        <taxon>Tineoidea</taxon>
        <taxon>Psychidae</taxon>
        <taxon>Oiketicinae</taxon>
        <taxon>Eumeta</taxon>
    </lineage>
</organism>
<dbReference type="EMBL" id="BGZK01000118">
    <property type="protein sequence ID" value="GBP20448.1"/>
    <property type="molecule type" value="Genomic_DNA"/>
</dbReference>
<comment type="caution">
    <text evidence="1">The sequence shown here is derived from an EMBL/GenBank/DDBJ whole genome shotgun (WGS) entry which is preliminary data.</text>
</comment>
<dbReference type="AlphaFoldDB" id="A0A4C1U2G7"/>
<dbReference type="Proteomes" id="UP000299102">
    <property type="component" value="Unassembled WGS sequence"/>
</dbReference>
<evidence type="ECO:0000313" key="2">
    <source>
        <dbReference type="Proteomes" id="UP000299102"/>
    </source>
</evidence>